<dbReference type="GO" id="GO:0051539">
    <property type="term" value="F:4 iron, 4 sulfur cluster binding"/>
    <property type="evidence" value="ECO:0007669"/>
    <property type="project" value="UniProtKB-KW"/>
</dbReference>
<dbReference type="InterPro" id="IPR013785">
    <property type="entry name" value="Aldolase_TIM"/>
</dbReference>
<keyword evidence="6" id="KW-0411">Iron-sulfur</keyword>
<dbReference type="GO" id="GO:0003824">
    <property type="term" value="F:catalytic activity"/>
    <property type="evidence" value="ECO:0007669"/>
    <property type="project" value="InterPro"/>
</dbReference>
<keyword evidence="4" id="KW-0479">Metal-binding</keyword>
<organism evidence="9">
    <name type="scientific">Desulfofervidus auxilii</name>
    <dbReference type="NCBI Taxonomy" id="1621989"/>
    <lineage>
        <taxon>Bacteria</taxon>
        <taxon>Pseudomonadati</taxon>
        <taxon>Thermodesulfobacteriota</taxon>
        <taxon>Candidatus Desulfofervidia</taxon>
        <taxon>Candidatus Desulfofervidales</taxon>
        <taxon>Candidatus Desulfofervidaceae</taxon>
        <taxon>Candidatus Desulfofervidus</taxon>
    </lineage>
</organism>
<dbReference type="EMBL" id="DRBS01000352">
    <property type="protein sequence ID" value="HDD45078.1"/>
    <property type="molecule type" value="Genomic_DNA"/>
</dbReference>
<evidence type="ECO:0000256" key="6">
    <source>
        <dbReference type="ARBA" id="ARBA00023014"/>
    </source>
</evidence>
<dbReference type="InterPro" id="IPR034457">
    <property type="entry name" value="Organic_radical-activating"/>
</dbReference>
<evidence type="ECO:0000256" key="7">
    <source>
        <dbReference type="SAM" id="Coils"/>
    </source>
</evidence>
<evidence type="ECO:0000256" key="2">
    <source>
        <dbReference type="ARBA" id="ARBA00022485"/>
    </source>
</evidence>
<evidence type="ECO:0000256" key="4">
    <source>
        <dbReference type="ARBA" id="ARBA00022723"/>
    </source>
</evidence>
<evidence type="ECO:0000256" key="3">
    <source>
        <dbReference type="ARBA" id="ARBA00022691"/>
    </source>
</evidence>
<dbReference type="Proteomes" id="UP000886289">
    <property type="component" value="Unassembled WGS sequence"/>
</dbReference>
<keyword evidence="7" id="KW-0175">Coiled coil</keyword>
<dbReference type="GO" id="GO:0046872">
    <property type="term" value="F:metal ion binding"/>
    <property type="evidence" value="ECO:0007669"/>
    <property type="project" value="UniProtKB-KW"/>
</dbReference>
<dbReference type="PROSITE" id="PS51918">
    <property type="entry name" value="RADICAL_SAM"/>
    <property type="match status" value="1"/>
</dbReference>
<keyword evidence="5" id="KW-0408">Iron</keyword>
<dbReference type="InterPro" id="IPR007197">
    <property type="entry name" value="rSAM"/>
</dbReference>
<dbReference type="SMART" id="SM00729">
    <property type="entry name" value="Elp3"/>
    <property type="match status" value="1"/>
</dbReference>
<dbReference type="SFLD" id="SFLDG01109">
    <property type="entry name" value="Uncharacterised_Radical_SAM_Su"/>
    <property type="match status" value="1"/>
</dbReference>
<dbReference type="AlphaFoldDB" id="A0A7C0Y5S0"/>
<evidence type="ECO:0000259" key="8">
    <source>
        <dbReference type="PROSITE" id="PS51918"/>
    </source>
</evidence>
<comment type="cofactor">
    <cofactor evidence="1">
        <name>[4Fe-4S] cluster</name>
        <dbReference type="ChEBI" id="CHEBI:49883"/>
    </cofactor>
</comment>
<protein>
    <submittedName>
        <fullName evidence="9">Radical SAM protein</fullName>
    </submittedName>
</protein>
<name>A0A7C0Y5S0_DESA2</name>
<dbReference type="Pfam" id="PF04055">
    <property type="entry name" value="Radical_SAM"/>
    <property type="match status" value="1"/>
</dbReference>
<dbReference type="InterPro" id="IPR006638">
    <property type="entry name" value="Elp3/MiaA/NifB-like_rSAM"/>
</dbReference>
<dbReference type="SFLD" id="SFLDS00029">
    <property type="entry name" value="Radical_SAM"/>
    <property type="match status" value="1"/>
</dbReference>
<accession>A0A7C0Y5S0</accession>
<reference evidence="9" key="1">
    <citation type="journal article" date="2020" name="mSystems">
        <title>Genome- and Community-Level Interaction Insights into Carbon Utilization and Element Cycling Functions of Hydrothermarchaeota in Hydrothermal Sediment.</title>
        <authorList>
            <person name="Zhou Z."/>
            <person name="Liu Y."/>
            <person name="Xu W."/>
            <person name="Pan J."/>
            <person name="Luo Z.H."/>
            <person name="Li M."/>
        </authorList>
    </citation>
    <scope>NUCLEOTIDE SEQUENCE [LARGE SCALE GENOMIC DNA]</scope>
    <source>
        <strain evidence="9">HyVt-233</strain>
    </source>
</reference>
<dbReference type="SFLD" id="SFLDG01067">
    <property type="entry name" value="SPASM/twitch_domain_containing"/>
    <property type="match status" value="1"/>
</dbReference>
<evidence type="ECO:0000256" key="5">
    <source>
        <dbReference type="ARBA" id="ARBA00023004"/>
    </source>
</evidence>
<dbReference type="SUPFAM" id="SSF102114">
    <property type="entry name" value="Radical SAM enzymes"/>
    <property type="match status" value="1"/>
</dbReference>
<evidence type="ECO:0000313" key="9">
    <source>
        <dbReference type="EMBL" id="HDD45078.1"/>
    </source>
</evidence>
<keyword evidence="2" id="KW-0004">4Fe-4S</keyword>
<keyword evidence="3" id="KW-0949">S-adenosyl-L-methionine</keyword>
<dbReference type="CDD" id="cd01335">
    <property type="entry name" value="Radical_SAM"/>
    <property type="match status" value="1"/>
</dbReference>
<dbReference type="PANTHER" id="PTHR30352:SF5">
    <property type="entry name" value="PYRUVATE FORMATE-LYASE 1-ACTIVATING ENZYME"/>
    <property type="match status" value="1"/>
</dbReference>
<dbReference type="PANTHER" id="PTHR30352">
    <property type="entry name" value="PYRUVATE FORMATE-LYASE-ACTIVATING ENZYME"/>
    <property type="match status" value="1"/>
</dbReference>
<sequence length="423" mass="48912">MLKELPYLVYADDKGRIYNHPYLKVLGKSGEQIVIPEPKDFIPLPEGSKLFFLPKCPPLGYDEKRGHIYLIENLPFSKWKPCHGVAAFMSPGYLRTLLPAVDYSQKDYILPLWGYTAVGWYDGRYWVAGILVEDNPHWHPSQYDDRTLLPKLKEKIKQFPNNRLIKHLKICATEFHCFAAKNAFYKRWELPVPISPTCNARCLGCLSWQEGSCPPSHHRISFIPSVEEVIEFVLPHLLEAEEPIISFGQGCEGEPLLQGKLIEKVIKDLRKRTNRGTINLNTNGSLPEVVAKLADAGLDSIRISLNSAQDIFYQRYYRPLNYNFKDVKKTIKIAKEKGLFVMINYLTFPGLSDTREEIDALKRLIEETEIDLIQLKNLNIDPFLYCRKMDFPYTAGLGMKYLLKELKDNFPQLTFGYFNRFLH</sequence>
<comment type="caution">
    <text evidence="9">The sequence shown here is derived from an EMBL/GenBank/DDBJ whole genome shotgun (WGS) entry which is preliminary data.</text>
</comment>
<feature type="domain" description="Radical SAM core" evidence="8">
    <location>
        <begin position="184"/>
        <end position="420"/>
    </location>
</feature>
<evidence type="ECO:0000256" key="1">
    <source>
        <dbReference type="ARBA" id="ARBA00001966"/>
    </source>
</evidence>
<feature type="coiled-coil region" evidence="7">
    <location>
        <begin position="351"/>
        <end position="378"/>
    </location>
</feature>
<dbReference type="Gene3D" id="3.20.20.70">
    <property type="entry name" value="Aldolase class I"/>
    <property type="match status" value="1"/>
</dbReference>
<proteinExistence type="predicted"/>
<gene>
    <name evidence="9" type="ORF">ENG63_09520</name>
</gene>
<dbReference type="InterPro" id="IPR058240">
    <property type="entry name" value="rSAM_sf"/>
</dbReference>